<reference evidence="4" key="1">
    <citation type="submission" date="2021-02" db="EMBL/GenBank/DDBJ databases">
        <authorList>
            <person name="Nowell W R."/>
        </authorList>
    </citation>
    <scope>NUCLEOTIDE SEQUENCE</scope>
</reference>
<dbReference type="AlphaFoldDB" id="A0A814CP25"/>
<feature type="chain" id="PRO_5036409913" description="Ice-binding protein" evidence="3">
    <location>
        <begin position="19"/>
        <end position="229"/>
    </location>
</feature>
<dbReference type="Pfam" id="PF11999">
    <property type="entry name" value="Ice_binding"/>
    <property type="match status" value="1"/>
</dbReference>
<proteinExistence type="inferred from homology"/>
<keyword evidence="2 3" id="KW-0732">Signal</keyword>
<evidence type="ECO:0000313" key="4">
    <source>
        <dbReference type="EMBL" id="CAF0943883.1"/>
    </source>
</evidence>
<gene>
    <name evidence="4" type="ORF">BJG266_LOCUS12812</name>
    <name evidence="5" type="ORF">QVE165_LOCUS25890</name>
    <name evidence="6" type="ORF">QVE165_LOCUS27536</name>
</gene>
<feature type="signal peptide" evidence="3">
    <location>
        <begin position="1"/>
        <end position="18"/>
    </location>
</feature>
<evidence type="ECO:0008006" key="9">
    <source>
        <dbReference type="Google" id="ProtNLM"/>
    </source>
</evidence>
<keyword evidence="7" id="KW-1185">Reference proteome</keyword>
<sequence>MASSMILCVLLCFISAAANPISCPNLNSAANYAVIAASTVTNTGFTIINGDMAISPSIALTGFYPDGKINGKTQLGNGVALQAQKDVCTAYNDLAGATPTGQMTGVDLSGKTLTPGVYKFDSTAAIGIAAGVLTLDGCGVYIFQIGSALSTADNSQIQLINGAKAGCVFWQVGSSVTLGQNSLCQGNILAYASVVFSGGVTLNGSACARTAAVTFISDTVNPQPICDCC</sequence>
<accession>A0A814CP25</accession>
<evidence type="ECO:0000256" key="3">
    <source>
        <dbReference type="SAM" id="SignalP"/>
    </source>
</evidence>
<dbReference type="EMBL" id="CAJNOI010000050">
    <property type="protein sequence ID" value="CAF0943883.1"/>
    <property type="molecule type" value="Genomic_DNA"/>
</dbReference>
<evidence type="ECO:0000313" key="7">
    <source>
        <dbReference type="Proteomes" id="UP000663832"/>
    </source>
</evidence>
<comment type="caution">
    <text evidence="4">The sequence shown here is derived from an EMBL/GenBank/DDBJ whole genome shotgun (WGS) entry which is preliminary data.</text>
</comment>
<dbReference type="Proteomes" id="UP000663877">
    <property type="component" value="Unassembled WGS sequence"/>
</dbReference>
<dbReference type="Proteomes" id="UP000663832">
    <property type="component" value="Unassembled WGS sequence"/>
</dbReference>
<evidence type="ECO:0000313" key="5">
    <source>
        <dbReference type="EMBL" id="CAF1202429.1"/>
    </source>
</evidence>
<evidence type="ECO:0000313" key="6">
    <source>
        <dbReference type="EMBL" id="CAF1232913.1"/>
    </source>
</evidence>
<name>A0A814CP25_9BILA</name>
<comment type="similarity">
    <text evidence="1">Belongs to the ice-binding protein family.</text>
</comment>
<dbReference type="EMBL" id="CAJNOM010000190">
    <property type="protein sequence ID" value="CAF1202429.1"/>
    <property type="molecule type" value="Genomic_DNA"/>
</dbReference>
<evidence type="ECO:0000313" key="8">
    <source>
        <dbReference type="Proteomes" id="UP000663877"/>
    </source>
</evidence>
<organism evidence="4 8">
    <name type="scientific">Adineta steineri</name>
    <dbReference type="NCBI Taxonomy" id="433720"/>
    <lineage>
        <taxon>Eukaryota</taxon>
        <taxon>Metazoa</taxon>
        <taxon>Spiralia</taxon>
        <taxon>Gnathifera</taxon>
        <taxon>Rotifera</taxon>
        <taxon>Eurotatoria</taxon>
        <taxon>Bdelloidea</taxon>
        <taxon>Adinetida</taxon>
        <taxon>Adinetidae</taxon>
        <taxon>Adineta</taxon>
    </lineage>
</organism>
<protein>
    <recommendedName>
        <fullName evidence="9">Ice-binding protein</fullName>
    </recommendedName>
</protein>
<evidence type="ECO:0000256" key="2">
    <source>
        <dbReference type="ARBA" id="ARBA00022729"/>
    </source>
</evidence>
<evidence type="ECO:0000256" key="1">
    <source>
        <dbReference type="ARBA" id="ARBA00005445"/>
    </source>
</evidence>
<dbReference type="OrthoDB" id="9999148at2759"/>
<dbReference type="InterPro" id="IPR021884">
    <property type="entry name" value="Ice-bd_prot"/>
</dbReference>
<dbReference type="EMBL" id="CAJNOM010000210">
    <property type="protein sequence ID" value="CAF1232913.1"/>
    <property type="molecule type" value="Genomic_DNA"/>
</dbReference>